<dbReference type="GO" id="GO:0006487">
    <property type="term" value="P:protein N-linked glycosylation"/>
    <property type="evidence" value="ECO:0007669"/>
    <property type="project" value="TreeGrafter"/>
</dbReference>
<evidence type="ECO:0000256" key="1">
    <source>
        <dbReference type="ARBA" id="ARBA00007677"/>
    </source>
</evidence>
<dbReference type="PANTHER" id="PTHR31121:SF6">
    <property type="entry name" value="ALPHA-1,2 MANNOSYLTRANSFERASE KTR1"/>
    <property type="match status" value="1"/>
</dbReference>
<dbReference type="AlphaFoldDB" id="A0A9P6LX94"/>
<dbReference type="InterPro" id="IPR002685">
    <property type="entry name" value="Glyco_trans_15"/>
</dbReference>
<dbReference type="Proteomes" id="UP000738359">
    <property type="component" value="Unassembled WGS sequence"/>
</dbReference>
<comment type="caution">
    <text evidence="5">The sequence shown here is derived from an EMBL/GenBank/DDBJ whole genome shotgun (WGS) entry which is preliminary data.</text>
</comment>
<keyword evidence="4" id="KW-1133">Transmembrane helix</keyword>
<evidence type="ECO:0000313" key="6">
    <source>
        <dbReference type="Proteomes" id="UP000738359"/>
    </source>
</evidence>
<accession>A0A9P6LX94</accession>
<protein>
    <submittedName>
        <fullName evidence="5">Alpha 1,2-mannosyltransferase 2.4.1</fullName>
    </submittedName>
</protein>
<evidence type="ECO:0000313" key="5">
    <source>
        <dbReference type="EMBL" id="KAF9948403.1"/>
    </source>
</evidence>
<proteinExistence type="inferred from homology"/>
<gene>
    <name evidence="5" type="primary">KRE2_1</name>
    <name evidence="5" type="ORF">BGZ70_002233</name>
</gene>
<dbReference type="EMBL" id="JAAAHY010001534">
    <property type="protein sequence ID" value="KAF9948403.1"/>
    <property type="molecule type" value="Genomic_DNA"/>
</dbReference>
<dbReference type="PANTHER" id="PTHR31121">
    <property type="entry name" value="ALPHA-1,2 MANNOSYLTRANSFERASE KTR1"/>
    <property type="match status" value="1"/>
</dbReference>
<feature type="non-terminal residue" evidence="5">
    <location>
        <position position="518"/>
    </location>
</feature>
<dbReference type="OrthoDB" id="2425226at2759"/>
<dbReference type="InterPro" id="IPR029044">
    <property type="entry name" value="Nucleotide-diphossugar_trans"/>
</dbReference>
<dbReference type="GO" id="GO:0005794">
    <property type="term" value="C:Golgi apparatus"/>
    <property type="evidence" value="ECO:0007669"/>
    <property type="project" value="TreeGrafter"/>
</dbReference>
<name>A0A9P6LX94_MORAP</name>
<keyword evidence="4" id="KW-0472">Membrane</keyword>
<organism evidence="5 6">
    <name type="scientific">Mortierella alpina</name>
    <name type="common">Oleaginous fungus</name>
    <name type="synonym">Mortierella renispora</name>
    <dbReference type="NCBI Taxonomy" id="64518"/>
    <lineage>
        <taxon>Eukaryota</taxon>
        <taxon>Fungi</taxon>
        <taxon>Fungi incertae sedis</taxon>
        <taxon>Mucoromycota</taxon>
        <taxon>Mortierellomycotina</taxon>
        <taxon>Mortierellomycetes</taxon>
        <taxon>Mortierellales</taxon>
        <taxon>Mortierellaceae</taxon>
        <taxon>Mortierella</taxon>
    </lineage>
</organism>
<evidence type="ECO:0000256" key="2">
    <source>
        <dbReference type="ARBA" id="ARBA00022679"/>
    </source>
</evidence>
<feature type="transmembrane region" description="Helical" evidence="4">
    <location>
        <begin position="20"/>
        <end position="39"/>
    </location>
</feature>
<keyword evidence="2" id="KW-0808">Transferase</keyword>
<dbReference type="GO" id="GO:0000026">
    <property type="term" value="F:alpha-1,2-mannosyltransferase activity"/>
    <property type="evidence" value="ECO:0007669"/>
    <property type="project" value="TreeGrafter"/>
</dbReference>
<keyword evidence="6" id="KW-1185">Reference proteome</keyword>
<feature type="region of interest" description="Disordered" evidence="3">
    <location>
        <begin position="99"/>
        <end position="143"/>
    </location>
</feature>
<evidence type="ECO:0000256" key="4">
    <source>
        <dbReference type="SAM" id="Phobius"/>
    </source>
</evidence>
<dbReference type="Gene3D" id="3.90.550.10">
    <property type="entry name" value="Spore Coat Polysaccharide Biosynthesis Protein SpsA, Chain A"/>
    <property type="match status" value="1"/>
</dbReference>
<dbReference type="GO" id="GO:0000032">
    <property type="term" value="P:cell wall mannoprotein biosynthetic process"/>
    <property type="evidence" value="ECO:0007669"/>
    <property type="project" value="TreeGrafter"/>
</dbReference>
<dbReference type="GO" id="GO:0016020">
    <property type="term" value="C:membrane"/>
    <property type="evidence" value="ECO:0007669"/>
    <property type="project" value="InterPro"/>
</dbReference>
<dbReference type="Pfam" id="PF01793">
    <property type="entry name" value="Glyco_transf_15"/>
    <property type="match status" value="1"/>
</dbReference>
<reference evidence="5" key="1">
    <citation type="journal article" date="2020" name="Fungal Divers.">
        <title>Resolving the Mortierellaceae phylogeny through synthesis of multi-gene phylogenetics and phylogenomics.</title>
        <authorList>
            <person name="Vandepol N."/>
            <person name="Liber J."/>
            <person name="Desiro A."/>
            <person name="Na H."/>
            <person name="Kennedy M."/>
            <person name="Barry K."/>
            <person name="Grigoriev I.V."/>
            <person name="Miller A.N."/>
            <person name="O'Donnell K."/>
            <person name="Stajich J.E."/>
            <person name="Bonito G."/>
        </authorList>
    </citation>
    <scope>NUCLEOTIDE SEQUENCE</scope>
    <source>
        <strain evidence="5">CK1249</strain>
    </source>
</reference>
<evidence type="ECO:0000256" key="3">
    <source>
        <dbReference type="SAM" id="MobiDB-lite"/>
    </source>
</evidence>
<dbReference type="SUPFAM" id="SSF53448">
    <property type="entry name" value="Nucleotide-diphospho-sugar transferases"/>
    <property type="match status" value="1"/>
</dbReference>
<feature type="compositionally biased region" description="Polar residues" evidence="3">
    <location>
        <begin position="99"/>
        <end position="108"/>
    </location>
</feature>
<sequence length="518" mass="59180">MRERKIIIRAPSRYVRFVRVFVPLAAFCGLGYLFLITFLPGHFAPVTTETNHDARALPGTVVMMPVLAAVQDERQALIIDDTSAFEQRHDIVEATAITKNKQLDSQFPPNQPHRWSPGSTIPRKDDRGDNYEGDNVGSDSDRRLKKVEEGWQHGQHGEYNNLQPKALGDSMDSPRMERGETPFQAEPFQAHDTPSSVKRANGVLVILTREEDVQATRETVRQIEDRFNRHRRYPWIVLSPLPLTEGSMARIKRLSNGAGGITFGTIPREQWRLPKWIEASKVLQGDHEKMKLGLDKTALETRHRWRYMSGFLARHPLLDGYEFFWRVEPGMEVFCDLADDPMLAMEKNGHLFAWSLSETVRDAGVPGAWSLIKRFKETYSDMIPKSNDEAFLKREDDDAYTGCTYGVQNSIARIDFLRSPEYLAYFTFVDRHGPIYYEKWTDATVMTIGLSLLASRNDTVHLEQNGWSYGGQSYCPRPLELNRQCHCDPTPSASALHMSCTDFWAGVGPSPRRKERVE</sequence>
<keyword evidence="4" id="KW-0812">Transmembrane</keyword>
<comment type="similarity">
    <text evidence="1">Belongs to the glycosyltransferase 15 family.</text>
</comment>